<dbReference type="EMBL" id="RHFK02000016">
    <property type="protein sequence ID" value="TWW63142.1"/>
    <property type="molecule type" value="Genomic_DNA"/>
</dbReference>
<accession>A0A5C6N6P9</accession>
<dbReference type="AlphaFoldDB" id="A0A5C6N6P9"/>
<keyword evidence="3" id="KW-1185">Reference proteome</keyword>
<comment type="caution">
    <text evidence="2">The sequence shown here is derived from an EMBL/GenBank/DDBJ whole genome shotgun (WGS) entry which is preliminary data.</text>
</comment>
<evidence type="ECO:0000313" key="2">
    <source>
        <dbReference type="EMBL" id="TWW63142.1"/>
    </source>
</evidence>
<evidence type="ECO:0000313" key="3">
    <source>
        <dbReference type="Proteomes" id="UP000324091"/>
    </source>
</evidence>
<name>A0A5C6N6P9_9TELE</name>
<organism evidence="2 3">
    <name type="scientific">Takifugu flavidus</name>
    <name type="common">sansaifugu</name>
    <dbReference type="NCBI Taxonomy" id="433684"/>
    <lineage>
        <taxon>Eukaryota</taxon>
        <taxon>Metazoa</taxon>
        <taxon>Chordata</taxon>
        <taxon>Craniata</taxon>
        <taxon>Vertebrata</taxon>
        <taxon>Euteleostomi</taxon>
        <taxon>Actinopterygii</taxon>
        <taxon>Neopterygii</taxon>
        <taxon>Teleostei</taxon>
        <taxon>Neoteleostei</taxon>
        <taxon>Acanthomorphata</taxon>
        <taxon>Eupercaria</taxon>
        <taxon>Tetraodontiformes</taxon>
        <taxon>Tetradontoidea</taxon>
        <taxon>Tetraodontidae</taxon>
        <taxon>Takifugu</taxon>
    </lineage>
</organism>
<feature type="compositionally biased region" description="Basic and acidic residues" evidence="1">
    <location>
        <begin position="60"/>
        <end position="71"/>
    </location>
</feature>
<protein>
    <submittedName>
        <fullName evidence="2">Uncharacterized protein</fullName>
    </submittedName>
</protein>
<reference evidence="2 3" key="1">
    <citation type="submission" date="2019-04" db="EMBL/GenBank/DDBJ databases">
        <title>Chromosome genome assembly for Takifugu flavidus.</title>
        <authorList>
            <person name="Xiao S."/>
        </authorList>
    </citation>
    <scope>NUCLEOTIDE SEQUENCE [LARGE SCALE GENOMIC DNA]</scope>
    <source>
        <strain evidence="2">HTHZ2018</strain>
        <tissue evidence="2">Muscle</tissue>
    </source>
</reference>
<evidence type="ECO:0000256" key="1">
    <source>
        <dbReference type="SAM" id="MobiDB-lite"/>
    </source>
</evidence>
<gene>
    <name evidence="2" type="ORF">D4764_03G0001500</name>
</gene>
<dbReference type="Proteomes" id="UP000324091">
    <property type="component" value="Chromosome 3"/>
</dbReference>
<feature type="region of interest" description="Disordered" evidence="1">
    <location>
        <begin position="1"/>
        <end position="71"/>
    </location>
</feature>
<sequence length="71" mass="7287">MTAPPDAAGIAGGGSQGRLRLPPGIARTDETDSECHGPASLGPVPLRSTSSPGSRRHSKDHNLCLKRADSN</sequence>
<proteinExistence type="predicted"/>